<evidence type="ECO:0000313" key="3">
    <source>
        <dbReference type="Proteomes" id="UP000050413"/>
    </source>
</evidence>
<dbReference type="OrthoDB" id="7864059at2"/>
<feature type="transmembrane region" description="Helical" evidence="1">
    <location>
        <begin position="36"/>
        <end position="56"/>
    </location>
</feature>
<sequence length="131" mass="14236">MTPKQMIEFDARREAVLRAHLARNPKYRKMMRDRRVAFAAGVVRYFAGLGLVLFLIKAFLMGQYGQDGYLALVAPLMAHVPADGLLAQSIAPDHYSGLVASAMAELFAPTAQTATSPSDGLERIIPGLSES</sequence>
<reference evidence="2 3" key="1">
    <citation type="submission" date="2015-09" db="EMBL/GenBank/DDBJ databases">
        <title>Identification and resolution of microdiversity through metagenomic sequencing of parallel consortia.</title>
        <authorList>
            <person name="Nelson W.C."/>
            <person name="Romine M.F."/>
            <person name="Lindemann S.R."/>
        </authorList>
    </citation>
    <scope>NUCLEOTIDE SEQUENCE [LARGE SCALE GENOMIC DNA]</scope>
    <source>
        <strain evidence="2">HL-91</strain>
    </source>
</reference>
<keyword evidence="1" id="KW-0812">Transmembrane</keyword>
<gene>
    <name evidence="2" type="ORF">HLUCCA05_09210</name>
</gene>
<organism evidence="2 3">
    <name type="scientific">Roseibaca calidilacus</name>
    <dbReference type="NCBI Taxonomy" id="1666912"/>
    <lineage>
        <taxon>Bacteria</taxon>
        <taxon>Pseudomonadati</taxon>
        <taxon>Pseudomonadota</taxon>
        <taxon>Alphaproteobacteria</taxon>
        <taxon>Rhodobacterales</taxon>
        <taxon>Paracoccaceae</taxon>
        <taxon>Roseinatronobacter</taxon>
    </lineage>
</organism>
<keyword evidence="1" id="KW-0472">Membrane</keyword>
<name>A0A0N8K7R2_9RHOB</name>
<dbReference type="STRING" id="1666912.Ga0058931_0432"/>
<dbReference type="Proteomes" id="UP000050413">
    <property type="component" value="Unassembled WGS sequence"/>
</dbReference>
<accession>A0A0N8K7R2</accession>
<dbReference type="AlphaFoldDB" id="A0A0N8K7R2"/>
<evidence type="ECO:0000313" key="2">
    <source>
        <dbReference type="EMBL" id="KPP92449.1"/>
    </source>
</evidence>
<comment type="caution">
    <text evidence="2">The sequence shown here is derived from an EMBL/GenBank/DDBJ whole genome shotgun (WGS) entry which is preliminary data.</text>
</comment>
<evidence type="ECO:0000256" key="1">
    <source>
        <dbReference type="SAM" id="Phobius"/>
    </source>
</evidence>
<dbReference type="EMBL" id="LJSG01000012">
    <property type="protein sequence ID" value="KPP92449.1"/>
    <property type="molecule type" value="Genomic_DNA"/>
</dbReference>
<keyword evidence="1" id="KW-1133">Transmembrane helix</keyword>
<proteinExistence type="predicted"/>
<protein>
    <submittedName>
        <fullName evidence="2">Uncharacterized protein</fullName>
    </submittedName>
</protein>
<dbReference type="RefSeq" id="WP_141655841.1">
    <property type="nucleotide sequence ID" value="NZ_FBYC01000001.1"/>
</dbReference>